<dbReference type="InterPro" id="IPR017853">
    <property type="entry name" value="GH"/>
</dbReference>
<evidence type="ECO:0000259" key="4">
    <source>
        <dbReference type="PROSITE" id="PS50853"/>
    </source>
</evidence>
<dbReference type="SUPFAM" id="SSF49265">
    <property type="entry name" value="Fibronectin type III"/>
    <property type="match status" value="1"/>
</dbReference>
<dbReference type="SUPFAM" id="SSF51011">
    <property type="entry name" value="Glycosyl hydrolase domain"/>
    <property type="match status" value="1"/>
</dbReference>
<feature type="signal peptide" evidence="2">
    <location>
        <begin position="1"/>
        <end position="26"/>
    </location>
</feature>
<comment type="caution">
    <text evidence="5">The sequence shown here is derived from an EMBL/GenBank/DDBJ whole genome shotgun (WGS) entry which is preliminary data.</text>
</comment>
<dbReference type="CDD" id="cd14752">
    <property type="entry name" value="GH31_N"/>
    <property type="match status" value="1"/>
</dbReference>
<dbReference type="CDD" id="cd14254">
    <property type="entry name" value="Dockerin_II"/>
    <property type="match status" value="1"/>
</dbReference>
<dbReference type="Pfam" id="PF00754">
    <property type="entry name" value="F5_F8_type_C"/>
    <property type="match status" value="1"/>
</dbReference>
<sequence>MKQSFSLLALTTFTSLSVWMVNPAVASNHAMMNRAGVTSAVGVGQQSPAQALVTDARMLNDHAVVFTLATNQQVVVDFYGPNIFRLYQDSIGVPMHNPQAKPQADILVAQSRRAVGTVDLKLQGDSYLLTTSSLQVALSKQQGAMALTDLRTGQVVVRTLAAPIIEKDKVKLQLTCRPDEYFYGGGVQNGRFSHKGKKIAIENTNNWVDGGVASPTPYYWSTKGYGVMWHTFRPGIYDFGATDRSKVLLQHDTRHLDCFFMVDSAPTALLNDFYQLTGHPVLLPKFGFYEGHLNAYNRDYWKEVKKGRGVMTFEDGKEYTESQKDNGGVKESLNGEKNNYLFSARAAIDRYVKHDMPLGWFLPNDGYGAGYGQTATLDGNIANLKMFGDYARSKGVEIGLWTQSDLHPKDGVEALLQRDIIKEVRDAGVRVLKTDVAWVGWGYSFGLNGVADVGTIMPRYGDNARPFIITLDGWAGTQRYAGVWTGDQTGGDWEYIRFHIPTFIGSGLSGQPNVTSDVDGIFGGRNVPVNVREFQWKTFTPMALNMDGWGANPKYPFILGGKSVALNRWSLKLKSQLIPYIYTTAHDAVTGKPMMRPMFMEERNDYTLGNRTQYQYMFGDAFLVAPVYKDTHADKEGNDVRDYIYLPHGTWIDYFTGQRYTGGRIINQFDAPLWKLPLFVKADAIIPYTHANNNPSEIRRDYRAYEIYAMNGCVGHEYDDDGKTQAYLKGEGVNTKISTQVKKDMLTVQVEKTTGGYQGFEPEKQTDFKLNVTRMPKKLWTKVGNRKTKLKQVFSQKEFEQGENVWFYNERPDLNQWVKAGEESVGEVIKNPQVYVRLAKNNVTEHATELVVKGFCFQPAEALLHQHGPLAAPTFNQQRSKAQAYQLTPAWNEVKGADYYELEFDGQIYSTLRTPQCTIDDLQPLTSYHFRVRAVNADGKSDWLSFTLSTVSDPFEWAVKELRAQTTVPAQTGEGTVKLFDRDVKTIWHTAWDNNKVLPFDMIVDLRAVHQLDRLCYVPRADAGNGTILKGTWALSADRQTWTDPTAFTWQRNADEKCIAFTARPKARYIKLRFEEAVGGFGSGAEMYVFRKPNTEGEIQGDINRDKRIDENDLTSYMNYTGLRRGDADYDYVSIGDINRNGLIDAYDISCVGVELDGGASQRNDQVRGSLELIAPKTFKAGDDIEIQVVGKNLHFVNALSFALPYNADELEYRGVTLQGMKEMVNLTYDRLHTNGQKALYPTFVNRGNNFLLDEGDPKLFIIKFHAKKSGKLNLKMRDGMLVDRNLGVSNF</sequence>
<dbReference type="Gene3D" id="2.60.40.680">
    <property type="match status" value="1"/>
</dbReference>
<reference evidence="5 6" key="1">
    <citation type="submission" date="2014-07" db="EMBL/GenBank/DDBJ databases">
        <authorList>
            <person name="McCorrison J."/>
            <person name="Sanka R."/>
            <person name="Torralba M."/>
            <person name="Gillis M."/>
            <person name="Haft D.H."/>
            <person name="Methe B."/>
            <person name="Sutton G."/>
            <person name="Nelson K.E."/>
        </authorList>
    </citation>
    <scope>NUCLEOTIDE SEQUENCE [LARGE SCALE GENOMIC DNA]</scope>
    <source>
        <strain evidence="5 6">DNF00853</strain>
    </source>
</reference>
<dbReference type="InterPro" id="IPR036439">
    <property type="entry name" value="Dockerin_dom_sf"/>
</dbReference>
<dbReference type="Pfam" id="PF17137">
    <property type="entry name" value="DUF5110"/>
    <property type="match status" value="1"/>
</dbReference>
<dbReference type="PROSITE" id="PS50853">
    <property type="entry name" value="FN3"/>
    <property type="match status" value="1"/>
</dbReference>
<dbReference type="InterPro" id="IPR000322">
    <property type="entry name" value="Glyco_hydro_31_TIM"/>
</dbReference>
<dbReference type="EMBL" id="JRNN01000042">
    <property type="protein sequence ID" value="KGF35477.1"/>
    <property type="molecule type" value="Genomic_DNA"/>
</dbReference>
<dbReference type="Gene3D" id="2.60.40.10">
    <property type="entry name" value="Immunoglobulins"/>
    <property type="match status" value="1"/>
</dbReference>
<dbReference type="InterPro" id="IPR008965">
    <property type="entry name" value="CBM2/CBM3_carb-bd_dom_sf"/>
</dbReference>
<gene>
    <name evidence="5" type="ORF">HMPREF2137_04820</name>
</gene>
<keyword evidence="2" id="KW-0732">Signal</keyword>
<dbReference type="SUPFAM" id="SSF74650">
    <property type="entry name" value="Galactose mutarotase-like"/>
    <property type="match status" value="1"/>
</dbReference>
<evidence type="ECO:0000313" key="5">
    <source>
        <dbReference type="EMBL" id="KGF35477.1"/>
    </source>
</evidence>
<dbReference type="InterPro" id="IPR013783">
    <property type="entry name" value="Ig-like_fold"/>
</dbReference>
<dbReference type="InterPro" id="IPR011013">
    <property type="entry name" value="Gal_mutarotase_sf_dom"/>
</dbReference>
<feature type="chain" id="PRO_5001925223" evidence="2">
    <location>
        <begin position="27"/>
        <end position="1292"/>
    </location>
</feature>
<dbReference type="InterPro" id="IPR003961">
    <property type="entry name" value="FN3_dom"/>
</dbReference>
<dbReference type="GO" id="GO:0000272">
    <property type="term" value="P:polysaccharide catabolic process"/>
    <property type="evidence" value="ECO:0007669"/>
    <property type="project" value="InterPro"/>
</dbReference>
<dbReference type="Pfam" id="PF00041">
    <property type="entry name" value="fn3"/>
    <property type="match status" value="1"/>
</dbReference>
<dbReference type="InterPro" id="IPR013780">
    <property type="entry name" value="Glyco_hydro_b"/>
</dbReference>
<dbReference type="Proteomes" id="UP000029556">
    <property type="component" value="Unassembled WGS sequence"/>
</dbReference>
<evidence type="ECO:0000256" key="2">
    <source>
        <dbReference type="SAM" id="SignalP"/>
    </source>
</evidence>
<dbReference type="SMART" id="SM00060">
    <property type="entry name" value="FN3"/>
    <property type="match status" value="1"/>
</dbReference>
<organism evidence="5 6">
    <name type="scientific">Hoylesella buccalis DNF00853</name>
    <dbReference type="NCBI Taxonomy" id="1401074"/>
    <lineage>
        <taxon>Bacteria</taxon>
        <taxon>Pseudomonadati</taxon>
        <taxon>Bacteroidota</taxon>
        <taxon>Bacteroidia</taxon>
        <taxon>Bacteroidales</taxon>
        <taxon>Prevotellaceae</taxon>
        <taxon>Hoylesella</taxon>
    </lineage>
</organism>
<dbReference type="PROSITE" id="PS00018">
    <property type="entry name" value="EF_HAND_1"/>
    <property type="match status" value="1"/>
</dbReference>
<accession>A0A096AY43</accession>
<dbReference type="InterPro" id="IPR025887">
    <property type="entry name" value="Glyco_hydro_31_N_dom"/>
</dbReference>
<dbReference type="Pfam" id="PF01055">
    <property type="entry name" value="Glyco_hydro_31_2nd"/>
    <property type="match status" value="1"/>
</dbReference>
<evidence type="ECO:0000313" key="6">
    <source>
        <dbReference type="Proteomes" id="UP000029556"/>
    </source>
</evidence>
<dbReference type="InterPro" id="IPR048395">
    <property type="entry name" value="Glyco_hydro_31_C"/>
</dbReference>
<evidence type="ECO:0000256" key="1">
    <source>
        <dbReference type="ARBA" id="ARBA00007806"/>
    </source>
</evidence>
<dbReference type="OrthoDB" id="176168at2"/>
<comment type="similarity">
    <text evidence="1">Belongs to the glycosyl hydrolase 31 family.</text>
</comment>
<evidence type="ECO:0000259" key="3">
    <source>
        <dbReference type="PROSITE" id="PS50022"/>
    </source>
</evidence>
<dbReference type="Gene3D" id="2.60.120.260">
    <property type="entry name" value="Galactose-binding domain-like"/>
    <property type="match status" value="1"/>
</dbReference>
<dbReference type="Gene3D" id="2.60.40.1760">
    <property type="entry name" value="glycosyl hydrolase (family 31)"/>
    <property type="match status" value="1"/>
</dbReference>
<dbReference type="InterPro" id="IPR008979">
    <property type="entry name" value="Galactose-bd-like_sf"/>
</dbReference>
<dbReference type="PANTHER" id="PTHR22762:SF166">
    <property type="entry name" value="ALPHA-GLUCOSIDASE"/>
    <property type="match status" value="1"/>
</dbReference>
<proteinExistence type="inferred from homology"/>
<feature type="domain" description="F5/8 type C" evidence="3">
    <location>
        <begin position="943"/>
        <end position="1072"/>
    </location>
</feature>
<dbReference type="SUPFAM" id="SSF49384">
    <property type="entry name" value="Carbohydrate-binding domain"/>
    <property type="match status" value="1"/>
</dbReference>
<protein>
    <submittedName>
        <fullName evidence="5">Alpha-xylosidase</fullName>
    </submittedName>
</protein>
<dbReference type="InterPro" id="IPR033403">
    <property type="entry name" value="DUF5110"/>
</dbReference>
<dbReference type="Gene3D" id="1.10.1330.10">
    <property type="entry name" value="Dockerin domain"/>
    <property type="match status" value="1"/>
</dbReference>
<dbReference type="PANTHER" id="PTHR22762">
    <property type="entry name" value="ALPHA-GLUCOSIDASE"/>
    <property type="match status" value="1"/>
</dbReference>
<dbReference type="InterPro" id="IPR036116">
    <property type="entry name" value="FN3_sf"/>
</dbReference>
<dbReference type="GO" id="GO:0004553">
    <property type="term" value="F:hydrolase activity, hydrolyzing O-glycosyl compounds"/>
    <property type="evidence" value="ECO:0007669"/>
    <property type="project" value="InterPro"/>
</dbReference>
<dbReference type="InterPro" id="IPR018247">
    <property type="entry name" value="EF_Hand_1_Ca_BS"/>
</dbReference>
<dbReference type="PROSITE" id="PS50022">
    <property type="entry name" value="FA58C_3"/>
    <property type="match status" value="1"/>
</dbReference>
<name>A0A096AY43_9BACT</name>
<dbReference type="CDD" id="cd00063">
    <property type="entry name" value="FN3"/>
    <property type="match status" value="1"/>
</dbReference>
<dbReference type="GO" id="GO:0030246">
    <property type="term" value="F:carbohydrate binding"/>
    <property type="evidence" value="ECO:0007669"/>
    <property type="project" value="InterPro"/>
</dbReference>
<dbReference type="SUPFAM" id="SSF49785">
    <property type="entry name" value="Galactose-binding domain-like"/>
    <property type="match status" value="1"/>
</dbReference>
<dbReference type="SUPFAM" id="SSF51445">
    <property type="entry name" value="(Trans)glycosidases"/>
    <property type="match status" value="1"/>
</dbReference>
<dbReference type="InterPro" id="IPR000421">
    <property type="entry name" value="FA58C"/>
</dbReference>
<dbReference type="RefSeq" id="WP_036872330.1">
    <property type="nucleotide sequence ID" value="NZ_JRNN01000042.1"/>
</dbReference>
<dbReference type="Gene3D" id="3.20.20.80">
    <property type="entry name" value="Glycosidases"/>
    <property type="match status" value="1"/>
</dbReference>
<dbReference type="Pfam" id="PF13802">
    <property type="entry name" value="Gal_mutarotas_2"/>
    <property type="match status" value="1"/>
</dbReference>
<feature type="domain" description="Fibronectin type-III" evidence="4">
    <location>
        <begin position="872"/>
        <end position="954"/>
    </location>
</feature>
<dbReference type="SUPFAM" id="SSF63446">
    <property type="entry name" value="Type I dockerin domain"/>
    <property type="match status" value="1"/>
</dbReference>
<dbReference type="Gene3D" id="2.60.40.1180">
    <property type="entry name" value="Golgi alpha-mannosidase II"/>
    <property type="match status" value="2"/>
</dbReference>
<dbReference type="Pfam" id="PF21365">
    <property type="entry name" value="Glyco_hydro_31_3rd"/>
    <property type="match status" value="1"/>
</dbReference>